<sequence>MDCRQIAEQVYGLADQAASSGSDSERLPLMVKEALEVIDECFDTHGPDNVSLSFNGGKDCTVLLHLYAGALARRLRSAETMKPIHAIYIPVPSPFKALEDFIYEAARLYNLDLFSCKPEAPQVESVVTPAPQTQNLGNGHLSSDYVEAEPPQPPPKPVGKSKGGEGMREALATYKEKFPHITAILIGTRRTDPHGAKLSYRNMTDPGWPVFERVNPIINWSYNDVWTFLRRLNVPYCCLYDEGYTSLGSTFNTFPNPALLVCSPPSPSLDGDSIQNEPPLSVSTNGNGAVHNHIASPSVNAKPKQSVRYRPAYELQDGNLERSGRGSAQPPANAQ</sequence>
<dbReference type="InParanoid" id="A0A409XXB9"/>
<evidence type="ECO:0000256" key="1">
    <source>
        <dbReference type="ARBA" id="ARBA00004726"/>
    </source>
</evidence>
<comment type="catalytic activity">
    <reaction evidence="12">
        <text>FMN + ATP + H(+) = FAD + diphosphate</text>
        <dbReference type="Rhea" id="RHEA:17237"/>
        <dbReference type="ChEBI" id="CHEBI:15378"/>
        <dbReference type="ChEBI" id="CHEBI:30616"/>
        <dbReference type="ChEBI" id="CHEBI:33019"/>
        <dbReference type="ChEBI" id="CHEBI:57692"/>
        <dbReference type="ChEBI" id="CHEBI:58210"/>
        <dbReference type="EC" id="2.7.7.2"/>
    </reaction>
</comment>
<evidence type="ECO:0000256" key="10">
    <source>
        <dbReference type="ARBA" id="ARBA00031145"/>
    </source>
</evidence>
<dbReference type="Pfam" id="PF01507">
    <property type="entry name" value="PAPS_reduct"/>
    <property type="match status" value="1"/>
</dbReference>
<feature type="compositionally biased region" description="Polar residues" evidence="13">
    <location>
        <begin position="130"/>
        <end position="141"/>
    </location>
</feature>
<evidence type="ECO:0000313" key="16">
    <source>
        <dbReference type="Proteomes" id="UP000284706"/>
    </source>
</evidence>
<dbReference type="SUPFAM" id="SSF52402">
    <property type="entry name" value="Adenine nucleotide alpha hydrolases-like"/>
    <property type="match status" value="1"/>
</dbReference>
<keyword evidence="3" id="KW-0285">Flavoprotein</keyword>
<dbReference type="AlphaFoldDB" id="A0A409XXB9"/>
<feature type="domain" description="Phosphoadenosine phosphosulphate reductase" evidence="14">
    <location>
        <begin position="50"/>
        <end position="253"/>
    </location>
</feature>
<keyword evidence="8" id="KW-0274">FAD</keyword>
<feature type="region of interest" description="Disordered" evidence="13">
    <location>
        <begin position="128"/>
        <end position="165"/>
    </location>
</feature>
<feature type="region of interest" description="Disordered" evidence="13">
    <location>
        <begin position="268"/>
        <end position="335"/>
    </location>
</feature>
<evidence type="ECO:0000256" key="8">
    <source>
        <dbReference type="ARBA" id="ARBA00022827"/>
    </source>
</evidence>
<reference evidence="15 16" key="1">
    <citation type="journal article" date="2018" name="Evol. Lett.">
        <title>Horizontal gene cluster transfer increased hallucinogenic mushroom diversity.</title>
        <authorList>
            <person name="Reynolds H.T."/>
            <person name="Vijayakumar V."/>
            <person name="Gluck-Thaler E."/>
            <person name="Korotkin H.B."/>
            <person name="Matheny P.B."/>
            <person name="Slot J.C."/>
        </authorList>
    </citation>
    <scope>NUCLEOTIDE SEQUENCE [LARGE SCALE GENOMIC DNA]</scope>
    <source>
        <strain evidence="15 16">SRW20</strain>
    </source>
</reference>
<keyword evidence="5" id="KW-0808">Transferase</keyword>
<evidence type="ECO:0000256" key="7">
    <source>
        <dbReference type="ARBA" id="ARBA00022741"/>
    </source>
</evidence>
<comment type="caution">
    <text evidence="15">The sequence shown here is derived from an EMBL/GenBank/DDBJ whole genome shotgun (WGS) entry which is preliminary data.</text>
</comment>
<protein>
    <recommendedName>
        <fullName evidence="2">FAD synthase</fullName>
        <ecNumber evidence="2">2.7.7.2</ecNumber>
    </recommendedName>
    <alternativeName>
        <fullName evidence="10">FAD pyrophosphorylase</fullName>
    </alternativeName>
    <alternativeName>
        <fullName evidence="11">FMN adenylyltransferase</fullName>
    </alternativeName>
</protein>
<dbReference type="Proteomes" id="UP000284706">
    <property type="component" value="Unassembled WGS sequence"/>
</dbReference>
<evidence type="ECO:0000259" key="14">
    <source>
        <dbReference type="Pfam" id="PF01507"/>
    </source>
</evidence>
<keyword evidence="9" id="KW-0067">ATP-binding</keyword>
<keyword evidence="6" id="KW-0548">Nucleotidyltransferase</keyword>
<dbReference type="FunCoup" id="A0A409XXB9">
    <property type="interactions" value="116"/>
</dbReference>
<evidence type="ECO:0000256" key="9">
    <source>
        <dbReference type="ARBA" id="ARBA00022840"/>
    </source>
</evidence>
<accession>A0A409XXB9</accession>
<dbReference type="Gene3D" id="3.40.50.620">
    <property type="entry name" value="HUPs"/>
    <property type="match status" value="1"/>
</dbReference>
<dbReference type="EMBL" id="NHYE01001428">
    <property type="protein sequence ID" value="PPQ95361.1"/>
    <property type="molecule type" value="Genomic_DNA"/>
</dbReference>
<dbReference type="OrthoDB" id="270728at2759"/>
<dbReference type="STRING" id="231916.A0A409XXB9"/>
<dbReference type="InterPro" id="IPR002500">
    <property type="entry name" value="PAPS_reduct_dom"/>
</dbReference>
<dbReference type="EC" id="2.7.7.2" evidence="2"/>
<dbReference type="GO" id="GO:0006747">
    <property type="term" value="P:FAD biosynthetic process"/>
    <property type="evidence" value="ECO:0007669"/>
    <property type="project" value="TreeGrafter"/>
</dbReference>
<name>A0A409XXB9_9AGAR</name>
<keyword evidence="16" id="KW-1185">Reference proteome</keyword>
<evidence type="ECO:0000256" key="11">
    <source>
        <dbReference type="ARBA" id="ARBA00031871"/>
    </source>
</evidence>
<organism evidence="15 16">
    <name type="scientific">Gymnopilus dilepis</name>
    <dbReference type="NCBI Taxonomy" id="231916"/>
    <lineage>
        <taxon>Eukaryota</taxon>
        <taxon>Fungi</taxon>
        <taxon>Dikarya</taxon>
        <taxon>Basidiomycota</taxon>
        <taxon>Agaricomycotina</taxon>
        <taxon>Agaricomycetes</taxon>
        <taxon>Agaricomycetidae</taxon>
        <taxon>Agaricales</taxon>
        <taxon>Agaricineae</taxon>
        <taxon>Hymenogastraceae</taxon>
        <taxon>Gymnopilus</taxon>
    </lineage>
</organism>
<keyword evidence="7" id="KW-0547">Nucleotide-binding</keyword>
<evidence type="ECO:0000256" key="12">
    <source>
        <dbReference type="ARBA" id="ARBA00049494"/>
    </source>
</evidence>
<evidence type="ECO:0000256" key="2">
    <source>
        <dbReference type="ARBA" id="ARBA00012393"/>
    </source>
</evidence>
<gene>
    <name evidence="15" type="ORF">CVT26_008206</name>
</gene>
<evidence type="ECO:0000256" key="6">
    <source>
        <dbReference type="ARBA" id="ARBA00022695"/>
    </source>
</evidence>
<evidence type="ECO:0000256" key="3">
    <source>
        <dbReference type="ARBA" id="ARBA00022630"/>
    </source>
</evidence>
<evidence type="ECO:0000256" key="13">
    <source>
        <dbReference type="SAM" id="MobiDB-lite"/>
    </source>
</evidence>
<feature type="compositionally biased region" description="Polar residues" evidence="13">
    <location>
        <begin position="273"/>
        <end position="287"/>
    </location>
</feature>
<evidence type="ECO:0000256" key="4">
    <source>
        <dbReference type="ARBA" id="ARBA00022643"/>
    </source>
</evidence>
<dbReference type="CDD" id="cd23948">
    <property type="entry name" value="FAD_synthase"/>
    <property type="match status" value="1"/>
</dbReference>
<comment type="pathway">
    <text evidence="1">Cofactor biosynthesis; FAD biosynthesis; FAD from FMN: step 1/1.</text>
</comment>
<dbReference type="GO" id="GO:0003919">
    <property type="term" value="F:FMN adenylyltransferase activity"/>
    <property type="evidence" value="ECO:0007669"/>
    <property type="project" value="UniProtKB-EC"/>
</dbReference>
<keyword evidence="4" id="KW-0288">FMN</keyword>
<dbReference type="PANTHER" id="PTHR23293:SF9">
    <property type="entry name" value="FAD SYNTHASE"/>
    <property type="match status" value="1"/>
</dbReference>
<proteinExistence type="predicted"/>
<dbReference type="InterPro" id="IPR014729">
    <property type="entry name" value="Rossmann-like_a/b/a_fold"/>
</dbReference>
<dbReference type="PANTHER" id="PTHR23293">
    <property type="entry name" value="FAD SYNTHETASE-RELATED FMN ADENYLYLTRANSFERASE"/>
    <property type="match status" value="1"/>
</dbReference>
<evidence type="ECO:0000313" key="15">
    <source>
        <dbReference type="EMBL" id="PPQ95361.1"/>
    </source>
</evidence>
<dbReference type="GO" id="GO:0005524">
    <property type="term" value="F:ATP binding"/>
    <property type="evidence" value="ECO:0007669"/>
    <property type="project" value="UniProtKB-KW"/>
</dbReference>
<evidence type="ECO:0000256" key="5">
    <source>
        <dbReference type="ARBA" id="ARBA00022679"/>
    </source>
</evidence>